<dbReference type="InterPro" id="IPR007324">
    <property type="entry name" value="Sugar-bd_dom_put"/>
</dbReference>
<comment type="similarity">
    <text evidence="1">Belongs to the SorC transcriptional regulatory family.</text>
</comment>
<dbReference type="Gene3D" id="3.40.50.1360">
    <property type="match status" value="1"/>
</dbReference>
<keyword evidence="4" id="KW-0804">Transcription</keyword>
<dbReference type="Pfam" id="PF21715">
    <property type="entry name" value="CggR_N"/>
    <property type="match status" value="1"/>
</dbReference>
<sequence length="344" mass="38160">MRDLVELQKKLYPDLLEVIQQRYVILNTLALFQPIGRRGLSERTNLTERNVRGEIDFLHAQGLVDVTTKGMHITKEGRLVIDQLADFMREITGLSVLEKQLQDKLHIENVMIVPGDSDQHDWVKKEMGKACISFLGSRFSTNQTIAVTGGTTMAAVADEMTPFEHTSHLFVPARGGIGEKVENQANTIVSKMAVKAKGDYRLLYVPDPLSETSYQTMIKEPSIIEVLQIIKDSDVILHGIGEAITMAKRRKTEESVVQHLEANQAVSEAFGYYFNENGDVVHKVRTIGIHLDDLASIGCVVTIAGGGTKGKAISSYFRQGKSNVLITDEVAAEQILRENSPLNK</sequence>
<evidence type="ECO:0000256" key="1">
    <source>
        <dbReference type="ARBA" id="ARBA00010466"/>
    </source>
</evidence>
<dbReference type="Pfam" id="PF04198">
    <property type="entry name" value="Sugar-bind"/>
    <property type="match status" value="1"/>
</dbReference>
<accession>A0ABW3LK98</accession>
<dbReference type="Gene3D" id="1.10.10.10">
    <property type="entry name" value="Winged helix-like DNA-binding domain superfamily/Winged helix DNA-binding domain"/>
    <property type="match status" value="1"/>
</dbReference>
<reference evidence="8" key="1">
    <citation type="journal article" date="2019" name="Int. J. Syst. Evol. Microbiol.">
        <title>The Global Catalogue of Microorganisms (GCM) 10K type strain sequencing project: providing services to taxonomists for standard genome sequencing and annotation.</title>
        <authorList>
            <consortium name="The Broad Institute Genomics Platform"/>
            <consortium name="The Broad Institute Genome Sequencing Center for Infectious Disease"/>
            <person name="Wu L."/>
            <person name="Ma J."/>
        </authorList>
    </citation>
    <scope>NUCLEOTIDE SEQUENCE [LARGE SCALE GENOMIC DNA]</scope>
    <source>
        <strain evidence="8">CCUG 56754</strain>
    </source>
</reference>
<evidence type="ECO:0000259" key="6">
    <source>
        <dbReference type="Pfam" id="PF21715"/>
    </source>
</evidence>
<dbReference type="PANTHER" id="PTHR34294">
    <property type="entry name" value="TRANSCRIPTIONAL REGULATOR-RELATED"/>
    <property type="match status" value="1"/>
</dbReference>
<dbReference type="InterPro" id="IPR036388">
    <property type="entry name" value="WH-like_DNA-bd_sf"/>
</dbReference>
<dbReference type="InterPro" id="IPR048715">
    <property type="entry name" value="CggR_N"/>
</dbReference>
<organism evidence="7 8">
    <name type="scientific">Virgibacillus byunsanensis</name>
    <dbReference type="NCBI Taxonomy" id="570945"/>
    <lineage>
        <taxon>Bacteria</taxon>
        <taxon>Bacillati</taxon>
        <taxon>Bacillota</taxon>
        <taxon>Bacilli</taxon>
        <taxon>Bacillales</taxon>
        <taxon>Bacillaceae</taxon>
        <taxon>Virgibacillus</taxon>
    </lineage>
</organism>
<keyword evidence="2" id="KW-0805">Transcription regulation</keyword>
<evidence type="ECO:0000256" key="2">
    <source>
        <dbReference type="ARBA" id="ARBA00023015"/>
    </source>
</evidence>
<dbReference type="InterPro" id="IPR037171">
    <property type="entry name" value="NagB/RpiA_transferase-like"/>
</dbReference>
<dbReference type="Proteomes" id="UP001597040">
    <property type="component" value="Unassembled WGS sequence"/>
</dbReference>
<evidence type="ECO:0000256" key="4">
    <source>
        <dbReference type="ARBA" id="ARBA00023163"/>
    </source>
</evidence>
<keyword evidence="8" id="KW-1185">Reference proteome</keyword>
<evidence type="ECO:0000259" key="5">
    <source>
        <dbReference type="Pfam" id="PF04198"/>
    </source>
</evidence>
<dbReference type="InterPro" id="IPR036390">
    <property type="entry name" value="WH_DNA-bd_sf"/>
</dbReference>
<feature type="domain" description="Sugar-binding" evidence="5">
    <location>
        <begin position="90"/>
        <end position="337"/>
    </location>
</feature>
<feature type="domain" description="CggR N-terminal DNA binding" evidence="6">
    <location>
        <begin position="18"/>
        <end position="88"/>
    </location>
</feature>
<dbReference type="InterPro" id="IPR051054">
    <property type="entry name" value="SorC_transcr_regulators"/>
</dbReference>
<comment type="caution">
    <text evidence="7">The sequence shown here is derived from an EMBL/GenBank/DDBJ whole genome shotgun (WGS) entry which is preliminary data.</text>
</comment>
<dbReference type="SUPFAM" id="SSF100950">
    <property type="entry name" value="NagB/RpiA/CoA transferase-like"/>
    <property type="match status" value="1"/>
</dbReference>
<dbReference type="EMBL" id="JBHTKJ010000026">
    <property type="protein sequence ID" value="MFD1038821.1"/>
    <property type="molecule type" value="Genomic_DNA"/>
</dbReference>
<evidence type="ECO:0000256" key="3">
    <source>
        <dbReference type="ARBA" id="ARBA00023125"/>
    </source>
</evidence>
<dbReference type="RefSeq" id="WP_390362157.1">
    <property type="nucleotide sequence ID" value="NZ_JBHTKJ010000026.1"/>
</dbReference>
<dbReference type="SUPFAM" id="SSF46785">
    <property type="entry name" value="Winged helix' DNA-binding domain"/>
    <property type="match status" value="1"/>
</dbReference>
<protein>
    <submittedName>
        <fullName evidence="7">Sugar-binding transcriptional regulator</fullName>
    </submittedName>
</protein>
<proteinExistence type="inferred from homology"/>
<dbReference type="PANTHER" id="PTHR34294:SF5">
    <property type="entry name" value="CENTRAL GLYCOLYTIC GENES REGULATOR"/>
    <property type="match status" value="1"/>
</dbReference>
<evidence type="ECO:0000313" key="7">
    <source>
        <dbReference type="EMBL" id="MFD1038821.1"/>
    </source>
</evidence>
<gene>
    <name evidence="7" type="ORF">ACFQ3N_10525</name>
</gene>
<evidence type="ECO:0000313" key="8">
    <source>
        <dbReference type="Proteomes" id="UP001597040"/>
    </source>
</evidence>
<keyword evidence="3" id="KW-0238">DNA-binding</keyword>
<name>A0ABW3LK98_9BACI</name>